<proteinExistence type="predicted"/>
<dbReference type="Proteomes" id="UP001177260">
    <property type="component" value="Unassembled WGS sequence"/>
</dbReference>
<name>A0ACC3BG88_9EURO</name>
<accession>A0ACC3BG88</accession>
<keyword evidence="2" id="KW-1185">Reference proteome</keyword>
<organism evidence="1 2">
    <name type="scientific">Aspergillus melleus</name>
    <dbReference type="NCBI Taxonomy" id="138277"/>
    <lineage>
        <taxon>Eukaryota</taxon>
        <taxon>Fungi</taxon>
        <taxon>Dikarya</taxon>
        <taxon>Ascomycota</taxon>
        <taxon>Pezizomycotina</taxon>
        <taxon>Eurotiomycetes</taxon>
        <taxon>Eurotiomycetidae</taxon>
        <taxon>Eurotiales</taxon>
        <taxon>Aspergillaceae</taxon>
        <taxon>Aspergillus</taxon>
        <taxon>Aspergillus subgen. Circumdati</taxon>
    </lineage>
</organism>
<evidence type="ECO:0000313" key="2">
    <source>
        <dbReference type="Proteomes" id="UP001177260"/>
    </source>
</evidence>
<dbReference type="EMBL" id="JAOPJF010000003">
    <property type="protein sequence ID" value="KAK1149760.1"/>
    <property type="molecule type" value="Genomic_DNA"/>
</dbReference>
<reference evidence="1 2" key="1">
    <citation type="journal article" date="2023" name="ACS Omega">
        <title>Identification of the Neoaspergillic Acid Biosynthesis Gene Cluster by Establishing an In Vitro CRISPR-Ribonucleoprotein Genetic System in Aspergillus melleus.</title>
        <authorList>
            <person name="Yuan B."/>
            <person name="Grau M.F."/>
            <person name="Murata R.M."/>
            <person name="Torok T."/>
            <person name="Venkateswaran K."/>
            <person name="Stajich J.E."/>
            <person name="Wang C.C.C."/>
        </authorList>
    </citation>
    <scope>NUCLEOTIDE SEQUENCE [LARGE SCALE GENOMIC DNA]</scope>
    <source>
        <strain evidence="1 2">IMV 1140</strain>
    </source>
</reference>
<sequence length="433" mass="49317">MSEVLTVTQPTQPDIQYHPNYEKYLARGERRKATETLPKTLPARFPAQLSSPLVWEGKDVEKRDDWIFKLNDAQREEIHAALEHFKCWSTHLNLSHPVTIAKCSQEREICDPVLKFTALKLSLGYINQDTFPLPNLRVELRSLSKELHAGRGFFVLRGLDLDRYSREDNIIIYSGVSSHVGNIRGRQEDQRFSNGTSVVISHIKDISRVAQAGTIGAPSNTNDKQVFHTDSGDIISLLCLSPAAEGGESQISSSWFVYNILAKERPDLIHTLSQDWPIDGFGNPSRPYTTRPLLYHQPATGSTEERVLIQYARRYFTGFLAQPRSTNIPPISEAQAEALDALHFLAERHSAALDFQKGDVQYINNLSIFHARKGFRDGPGKERHLLRLWLRDPENAWETPEPLRNRWDNVYKDVKEEEQVFPLGPKLRKTVGS</sequence>
<protein>
    <submittedName>
        <fullName evidence="1">Uncharacterized protein</fullName>
    </submittedName>
</protein>
<gene>
    <name evidence="1" type="ORF">N8T08_005314</name>
</gene>
<evidence type="ECO:0000313" key="1">
    <source>
        <dbReference type="EMBL" id="KAK1149760.1"/>
    </source>
</evidence>
<comment type="caution">
    <text evidence="1">The sequence shown here is derived from an EMBL/GenBank/DDBJ whole genome shotgun (WGS) entry which is preliminary data.</text>
</comment>